<dbReference type="EMBL" id="QRIN01000009">
    <property type="protein sequence ID" value="RHG68117.1"/>
    <property type="molecule type" value="Genomic_DNA"/>
</dbReference>
<comment type="caution">
    <text evidence="1">The sequence shown here is derived from an EMBL/GenBank/DDBJ whole genome shotgun (WGS) entry which is preliminary data.</text>
</comment>
<dbReference type="AlphaFoldDB" id="A0A3R6KQ20"/>
<name>A0A3R6KQ20_9BACT</name>
<reference evidence="1 2" key="1">
    <citation type="submission" date="2018-08" db="EMBL/GenBank/DDBJ databases">
        <title>A genome reference for cultivated species of the human gut microbiota.</title>
        <authorList>
            <person name="Zou Y."/>
            <person name="Xue W."/>
            <person name="Luo G."/>
        </authorList>
    </citation>
    <scope>NUCLEOTIDE SEQUENCE [LARGE SCALE GENOMIC DNA]</scope>
    <source>
        <strain evidence="1 2">AM22-1</strain>
    </source>
</reference>
<keyword evidence="1" id="KW-0378">Hydrolase</keyword>
<accession>A0A3R6KQ20</accession>
<organism evidence="1 2">
    <name type="scientific">Segatella copri</name>
    <dbReference type="NCBI Taxonomy" id="165179"/>
    <lineage>
        <taxon>Bacteria</taxon>
        <taxon>Pseudomonadati</taxon>
        <taxon>Bacteroidota</taxon>
        <taxon>Bacteroidia</taxon>
        <taxon>Bacteroidales</taxon>
        <taxon>Prevotellaceae</taxon>
        <taxon>Segatella</taxon>
    </lineage>
</organism>
<proteinExistence type="predicted"/>
<gene>
    <name evidence="1" type="ORF">DW250_03360</name>
</gene>
<evidence type="ECO:0000313" key="1">
    <source>
        <dbReference type="EMBL" id="RHG68117.1"/>
    </source>
</evidence>
<evidence type="ECO:0000313" key="2">
    <source>
        <dbReference type="Proteomes" id="UP000286501"/>
    </source>
</evidence>
<dbReference type="Proteomes" id="UP000286501">
    <property type="component" value="Unassembled WGS sequence"/>
</dbReference>
<protein>
    <submittedName>
        <fullName evidence="1">Ubiquitin carboxyl-hydrolase</fullName>
    </submittedName>
</protein>
<dbReference type="RefSeq" id="WP_118200330.1">
    <property type="nucleotide sequence ID" value="NZ_QRIE01000015.1"/>
</dbReference>
<dbReference type="GO" id="GO:0016787">
    <property type="term" value="F:hydrolase activity"/>
    <property type="evidence" value="ECO:0007669"/>
    <property type="project" value="UniProtKB-KW"/>
</dbReference>
<sequence>MKQIVTITGENLNIVTKNVEATAATQKTKAQMRLEALKAAGVDTSKYFPLGDDQLIKIENGAAVPVDMDDATIDAVGKQIVEGGYVSNWKLFRRWVMSQMFHMLRDMEKDGKSFNEVLQKKGYEYQWRMLENELYAQMKMCDHKDYENLKARNRWFNGVVAHDMAIDYISKLRSYIDDKCIYTVKEDKDGNKKKEDKDGKKKKTYKHTCKGNPYIRLQNENIFVADLERKVYNPLRDLANKMSAVETYKELYDAVRKFNKNRKHLAWDTKQADAFITAYKGSGSYYTMRNLIMFHGARFLKNGRKMSETNSLKELESKAKLYDEEGWKMLGVLKQLIKDNNISVQGKILEWKKAKSENK</sequence>